<dbReference type="CDD" id="cd03784">
    <property type="entry name" value="GT1_Gtf-like"/>
    <property type="match status" value="1"/>
</dbReference>
<dbReference type="InterPro" id="IPR035595">
    <property type="entry name" value="UDP_glycos_trans_CS"/>
</dbReference>
<keyword evidence="3 4" id="KW-0808">Transferase</keyword>
<keyword evidence="7" id="KW-1185">Reference proteome</keyword>
<dbReference type="PANTHER" id="PTHR48047">
    <property type="entry name" value="GLYCOSYLTRANSFERASE"/>
    <property type="match status" value="1"/>
</dbReference>
<dbReference type="SUPFAM" id="SSF53756">
    <property type="entry name" value="UDP-Glycosyltransferase/glycogen phosphorylase"/>
    <property type="match status" value="1"/>
</dbReference>
<dbReference type="EC" id="2.4.1.-" evidence="5"/>
<evidence type="ECO:0000256" key="2">
    <source>
        <dbReference type="ARBA" id="ARBA00022676"/>
    </source>
</evidence>
<proteinExistence type="inferred from homology"/>
<dbReference type="GO" id="GO:0035251">
    <property type="term" value="F:UDP-glucosyltransferase activity"/>
    <property type="evidence" value="ECO:0007669"/>
    <property type="project" value="TreeGrafter"/>
</dbReference>
<evidence type="ECO:0000313" key="7">
    <source>
        <dbReference type="Proteomes" id="UP000623129"/>
    </source>
</evidence>
<dbReference type="PANTHER" id="PTHR48047:SF61">
    <property type="entry name" value="OS04G0273600 PROTEIN"/>
    <property type="match status" value="1"/>
</dbReference>
<name>A0A833VLU8_9POAL</name>
<comment type="similarity">
    <text evidence="1 4">Belongs to the UDP-glycosyltransferase family.</text>
</comment>
<dbReference type="Pfam" id="PF00201">
    <property type="entry name" value="UDPGT"/>
    <property type="match status" value="1"/>
</dbReference>
<evidence type="ECO:0000256" key="1">
    <source>
        <dbReference type="ARBA" id="ARBA00009995"/>
    </source>
</evidence>
<reference evidence="6" key="1">
    <citation type="submission" date="2020-01" db="EMBL/GenBank/DDBJ databases">
        <title>Genome sequence of Kobresia littledalei, the first chromosome-level genome in the family Cyperaceae.</title>
        <authorList>
            <person name="Qu G."/>
        </authorList>
    </citation>
    <scope>NUCLEOTIDE SEQUENCE</scope>
    <source>
        <strain evidence="6">C.B.Clarke</strain>
        <tissue evidence="6">Leaf</tissue>
    </source>
</reference>
<dbReference type="AlphaFoldDB" id="A0A833VLU8"/>
<dbReference type="EMBL" id="SWLB01000016">
    <property type="protein sequence ID" value="KAF3328154.1"/>
    <property type="molecule type" value="Genomic_DNA"/>
</dbReference>
<sequence length="490" mass="54571">MEEQKHIIIFPFLAQGHIFPFLNLAKQLEQHTRKHDKNYVITLVSTPLNVAKLRNSISESSCIKLAEISFSATSHGIQPGIESTESISLDQFDSFFKATETSLQPPFEGLIASLIKQGQSKICIIADYFLGWTVEVAEKYNISHAVFVTGGPYGMAVFFSLKVHPPPPSFFLRASPNEMTTLVDYPEVQVQYSDAVNMIAPPDHPISAFQRRQLLCSFRSHAVLLNSSEELDKQGISLLRSYPSLPLYTIGPLVRERSLCSLTDKNSEKEQCIDFLNSKKPNSVLYISFGSQNTIPALQMIELAKGLEASGRPFLWVIRPPSEFEDEFEKGEFREEWLPKGFKANISQKAQGILLHKWAPQMEILSHASTGAFLSHCGWNSVLESLYEGVPIIGWPLSADQLYTSSMLQDMGAAIEIARGRYFGGLEKGWQGVKDAVEAILDEEKGCGSKMREKVGEIRDVIRAAVRDDTGFVGSSCKAMESFLQAIFDG</sequence>
<comment type="caution">
    <text evidence="6">The sequence shown here is derived from an EMBL/GenBank/DDBJ whole genome shotgun (WGS) entry which is preliminary data.</text>
</comment>
<keyword evidence="2 4" id="KW-0328">Glycosyltransferase</keyword>
<dbReference type="FunFam" id="3.40.50.2000:FF:000103">
    <property type="entry name" value="Glycosyltransferase"/>
    <property type="match status" value="1"/>
</dbReference>
<dbReference type="PROSITE" id="PS00375">
    <property type="entry name" value="UDPGT"/>
    <property type="match status" value="1"/>
</dbReference>
<dbReference type="OrthoDB" id="5835829at2759"/>
<dbReference type="FunFam" id="3.40.50.2000:FF:000060">
    <property type="entry name" value="Glycosyltransferase"/>
    <property type="match status" value="1"/>
</dbReference>
<gene>
    <name evidence="6" type="ORF">FCM35_KLT06760</name>
</gene>
<dbReference type="Gene3D" id="3.40.50.2000">
    <property type="entry name" value="Glycogen Phosphorylase B"/>
    <property type="match status" value="2"/>
</dbReference>
<protein>
    <recommendedName>
        <fullName evidence="5">Glycosyltransferase</fullName>
        <ecNumber evidence="5">2.4.1.-</ecNumber>
    </recommendedName>
</protein>
<dbReference type="InterPro" id="IPR002213">
    <property type="entry name" value="UDP_glucos_trans"/>
</dbReference>
<evidence type="ECO:0000256" key="3">
    <source>
        <dbReference type="ARBA" id="ARBA00022679"/>
    </source>
</evidence>
<evidence type="ECO:0000256" key="5">
    <source>
        <dbReference type="RuleBase" id="RU362057"/>
    </source>
</evidence>
<dbReference type="Proteomes" id="UP000623129">
    <property type="component" value="Unassembled WGS sequence"/>
</dbReference>
<accession>A0A833VLU8</accession>
<organism evidence="6 7">
    <name type="scientific">Carex littledalei</name>
    <dbReference type="NCBI Taxonomy" id="544730"/>
    <lineage>
        <taxon>Eukaryota</taxon>
        <taxon>Viridiplantae</taxon>
        <taxon>Streptophyta</taxon>
        <taxon>Embryophyta</taxon>
        <taxon>Tracheophyta</taxon>
        <taxon>Spermatophyta</taxon>
        <taxon>Magnoliopsida</taxon>
        <taxon>Liliopsida</taxon>
        <taxon>Poales</taxon>
        <taxon>Cyperaceae</taxon>
        <taxon>Cyperoideae</taxon>
        <taxon>Cariceae</taxon>
        <taxon>Carex</taxon>
        <taxon>Carex subgen. Euthyceras</taxon>
    </lineage>
</organism>
<evidence type="ECO:0000256" key="4">
    <source>
        <dbReference type="RuleBase" id="RU003718"/>
    </source>
</evidence>
<evidence type="ECO:0000313" key="6">
    <source>
        <dbReference type="EMBL" id="KAF3328154.1"/>
    </source>
</evidence>